<evidence type="ECO:0000256" key="1">
    <source>
        <dbReference type="ARBA" id="ARBA00001946"/>
    </source>
</evidence>
<evidence type="ECO:0000313" key="15">
    <source>
        <dbReference type="Proteomes" id="UP000315636"/>
    </source>
</evidence>
<dbReference type="NCBIfam" id="TIGR00147">
    <property type="entry name" value="YegS/Rv2252/BmrU family lipid kinase"/>
    <property type="match status" value="1"/>
</dbReference>
<gene>
    <name evidence="14" type="ORF">SAMN06264849_10627</name>
</gene>
<dbReference type="InterPro" id="IPR045540">
    <property type="entry name" value="YegS/DAGK_C"/>
</dbReference>
<dbReference type="RefSeq" id="WP_185956192.1">
    <property type="nucleotide sequence ID" value="NZ_FXTI01000006.1"/>
</dbReference>
<dbReference type="GO" id="GO:0008654">
    <property type="term" value="P:phospholipid biosynthetic process"/>
    <property type="evidence" value="ECO:0007669"/>
    <property type="project" value="UniProtKB-KW"/>
</dbReference>
<evidence type="ECO:0000256" key="12">
    <source>
        <dbReference type="ARBA" id="ARBA00023264"/>
    </source>
</evidence>
<keyword evidence="15" id="KW-1185">Reference proteome</keyword>
<proteinExistence type="inferred from homology"/>
<dbReference type="GO" id="GO:0005886">
    <property type="term" value="C:plasma membrane"/>
    <property type="evidence" value="ECO:0007669"/>
    <property type="project" value="TreeGrafter"/>
</dbReference>
<keyword evidence="3" id="KW-0444">Lipid biosynthesis</keyword>
<dbReference type="SMART" id="SM00046">
    <property type="entry name" value="DAGKc"/>
    <property type="match status" value="1"/>
</dbReference>
<sequence>MYIFIVNPASGNGRGERVWFQVQQLLSQYRIAHQVFFTKFAGHAVELTRLAMHLPHIRSVIAIGGDGTVHEVGNALIGTDRPLGYIPSGTGNDFALAHAIPSSPVQALRRVLKHQVYRIDTAKMGKRFLIGFAGIGFDGQVAKVINDSVFNRRMGRFAYLLGFMQALRNYQPAQLSLTLDGETYEYQRVWLIAVANIPNYGGGMNICPGAAPNDGHLDICCVTDLSRMQLVKLFPSVYRGKHIQDPSVRVHRARKVTLQTDPPLIVHADGEVIGKTPLSITVFPDSLMLL</sequence>
<evidence type="ECO:0000256" key="6">
    <source>
        <dbReference type="ARBA" id="ARBA00022741"/>
    </source>
</evidence>
<keyword evidence="11" id="KW-0594">Phospholipid biosynthesis</keyword>
<evidence type="ECO:0000256" key="8">
    <source>
        <dbReference type="ARBA" id="ARBA00022840"/>
    </source>
</evidence>
<dbReference type="InterPro" id="IPR001206">
    <property type="entry name" value="Diacylglycerol_kinase_cat_dom"/>
</dbReference>
<evidence type="ECO:0000256" key="2">
    <source>
        <dbReference type="ARBA" id="ARBA00005983"/>
    </source>
</evidence>
<dbReference type="Pfam" id="PF00781">
    <property type="entry name" value="DAGK_cat"/>
    <property type="match status" value="1"/>
</dbReference>
<evidence type="ECO:0000256" key="10">
    <source>
        <dbReference type="ARBA" id="ARBA00023098"/>
    </source>
</evidence>
<evidence type="ECO:0000259" key="13">
    <source>
        <dbReference type="PROSITE" id="PS50146"/>
    </source>
</evidence>
<protein>
    <submittedName>
        <fullName evidence="14">Lipid kinase, YegS/Rv2252/BmrU family</fullName>
    </submittedName>
</protein>
<dbReference type="GO" id="GO:0046872">
    <property type="term" value="F:metal ion binding"/>
    <property type="evidence" value="ECO:0007669"/>
    <property type="project" value="UniProtKB-KW"/>
</dbReference>
<dbReference type="Gene3D" id="3.40.50.10330">
    <property type="entry name" value="Probable inorganic polyphosphate/atp-NAD kinase, domain 1"/>
    <property type="match status" value="1"/>
</dbReference>
<evidence type="ECO:0000256" key="11">
    <source>
        <dbReference type="ARBA" id="ARBA00023209"/>
    </source>
</evidence>
<dbReference type="PANTHER" id="PTHR12358:SF106">
    <property type="entry name" value="LIPID KINASE YEGS"/>
    <property type="match status" value="1"/>
</dbReference>
<dbReference type="PROSITE" id="PS50146">
    <property type="entry name" value="DAGK"/>
    <property type="match status" value="1"/>
</dbReference>
<dbReference type="Pfam" id="PF19279">
    <property type="entry name" value="YegS_C"/>
    <property type="match status" value="1"/>
</dbReference>
<name>A0A521DF70_9BACL</name>
<dbReference type="AlphaFoldDB" id="A0A521DF70"/>
<keyword evidence="4" id="KW-0808">Transferase</keyword>
<evidence type="ECO:0000313" key="14">
    <source>
        <dbReference type="EMBL" id="SMO70266.1"/>
    </source>
</evidence>
<keyword evidence="6" id="KW-0547">Nucleotide-binding</keyword>
<keyword evidence="10" id="KW-0443">Lipid metabolism</keyword>
<evidence type="ECO:0000256" key="3">
    <source>
        <dbReference type="ARBA" id="ARBA00022516"/>
    </source>
</evidence>
<dbReference type="InterPro" id="IPR017438">
    <property type="entry name" value="ATP-NAD_kinase_N"/>
</dbReference>
<keyword evidence="5" id="KW-0479">Metal-binding</keyword>
<keyword evidence="8" id="KW-0067">ATP-binding</keyword>
<evidence type="ECO:0000256" key="5">
    <source>
        <dbReference type="ARBA" id="ARBA00022723"/>
    </source>
</evidence>
<evidence type="ECO:0000256" key="7">
    <source>
        <dbReference type="ARBA" id="ARBA00022777"/>
    </source>
</evidence>
<keyword evidence="12" id="KW-1208">Phospholipid metabolism</keyword>
<feature type="domain" description="DAGKc" evidence="13">
    <location>
        <begin position="1"/>
        <end position="128"/>
    </location>
</feature>
<reference evidence="14 15" key="1">
    <citation type="submission" date="2017-05" db="EMBL/GenBank/DDBJ databases">
        <authorList>
            <person name="Varghese N."/>
            <person name="Submissions S."/>
        </authorList>
    </citation>
    <scope>NUCLEOTIDE SEQUENCE [LARGE SCALE GENOMIC DNA]</scope>
    <source>
        <strain evidence="14 15">DSM 45474</strain>
    </source>
</reference>
<dbReference type="Gene3D" id="2.60.200.40">
    <property type="match status" value="1"/>
</dbReference>
<dbReference type="InterPro" id="IPR016064">
    <property type="entry name" value="NAD/diacylglycerol_kinase_sf"/>
</dbReference>
<comment type="cofactor">
    <cofactor evidence="1">
        <name>Mg(2+)</name>
        <dbReference type="ChEBI" id="CHEBI:18420"/>
    </cofactor>
</comment>
<dbReference type="EMBL" id="FXTI01000006">
    <property type="protein sequence ID" value="SMO70266.1"/>
    <property type="molecule type" value="Genomic_DNA"/>
</dbReference>
<accession>A0A521DF70</accession>
<keyword evidence="7 14" id="KW-0418">Kinase</keyword>
<evidence type="ECO:0000256" key="9">
    <source>
        <dbReference type="ARBA" id="ARBA00022842"/>
    </source>
</evidence>
<evidence type="ECO:0000256" key="4">
    <source>
        <dbReference type="ARBA" id="ARBA00022679"/>
    </source>
</evidence>
<dbReference type="GO" id="GO:0005524">
    <property type="term" value="F:ATP binding"/>
    <property type="evidence" value="ECO:0007669"/>
    <property type="project" value="UniProtKB-KW"/>
</dbReference>
<dbReference type="GO" id="GO:0016301">
    <property type="term" value="F:kinase activity"/>
    <property type="evidence" value="ECO:0007669"/>
    <property type="project" value="UniProtKB-KW"/>
</dbReference>
<dbReference type="SUPFAM" id="SSF111331">
    <property type="entry name" value="NAD kinase/diacylglycerol kinase-like"/>
    <property type="match status" value="1"/>
</dbReference>
<keyword evidence="9" id="KW-0460">Magnesium</keyword>
<dbReference type="Proteomes" id="UP000315636">
    <property type="component" value="Unassembled WGS sequence"/>
</dbReference>
<comment type="similarity">
    <text evidence="2">Belongs to the diacylglycerol/lipid kinase family.</text>
</comment>
<dbReference type="InterPro" id="IPR005218">
    <property type="entry name" value="Diacylglycerol/lipid_kinase"/>
</dbReference>
<dbReference type="InterPro" id="IPR050187">
    <property type="entry name" value="Lipid_Phosphate_FormReg"/>
</dbReference>
<organism evidence="14 15">
    <name type="scientific">Melghirimyces algeriensis</name>
    <dbReference type="NCBI Taxonomy" id="910412"/>
    <lineage>
        <taxon>Bacteria</taxon>
        <taxon>Bacillati</taxon>
        <taxon>Bacillota</taxon>
        <taxon>Bacilli</taxon>
        <taxon>Bacillales</taxon>
        <taxon>Thermoactinomycetaceae</taxon>
        <taxon>Melghirimyces</taxon>
    </lineage>
</organism>
<dbReference type="PANTHER" id="PTHR12358">
    <property type="entry name" value="SPHINGOSINE KINASE"/>
    <property type="match status" value="1"/>
</dbReference>